<evidence type="ECO:0000313" key="2">
    <source>
        <dbReference type="Proteomes" id="UP001060215"/>
    </source>
</evidence>
<dbReference type="Proteomes" id="UP001060215">
    <property type="component" value="Chromosome 4"/>
</dbReference>
<proteinExistence type="predicted"/>
<reference evidence="1 2" key="1">
    <citation type="journal article" date="2022" name="Plant J.">
        <title>Chromosome-level genome of Camellia lanceoleosa provides a valuable resource for understanding genome evolution and self-incompatibility.</title>
        <authorList>
            <person name="Gong W."/>
            <person name="Xiao S."/>
            <person name="Wang L."/>
            <person name="Liao Z."/>
            <person name="Chang Y."/>
            <person name="Mo W."/>
            <person name="Hu G."/>
            <person name="Li W."/>
            <person name="Zhao G."/>
            <person name="Zhu H."/>
            <person name="Hu X."/>
            <person name="Ji K."/>
            <person name="Xiang X."/>
            <person name="Song Q."/>
            <person name="Yuan D."/>
            <person name="Jin S."/>
            <person name="Zhang L."/>
        </authorList>
    </citation>
    <scope>NUCLEOTIDE SEQUENCE [LARGE SCALE GENOMIC DNA]</scope>
    <source>
        <strain evidence="1">SQ_2022a</strain>
    </source>
</reference>
<dbReference type="EMBL" id="CM045761">
    <property type="protein sequence ID" value="KAI8014679.1"/>
    <property type="molecule type" value="Genomic_DNA"/>
</dbReference>
<sequence>MDSKDHSAVGSSLVTGTLRRQTSGEEVGSRGTECSSNPSKLHRNASATANMNNLASQSSSANPGMNSYWRAIWTPNKNLMNPLTRPEVIPASEIGVTFKDIGALDDIKESLQELVMLPL</sequence>
<accession>A0ACC0HPM9</accession>
<gene>
    <name evidence="1" type="ORF">LOK49_LG05G01266</name>
</gene>
<name>A0ACC0HPM9_9ERIC</name>
<keyword evidence="2" id="KW-1185">Reference proteome</keyword>
<organism evidence="1 2">
    <name type="scientific">Camellia lanceoleosa</name>
    <dbReference type="NCBI Taxonomy" id="1840588"/>
    <lineage>
        <taxon>Eukaryota</taxon>
        <taxon>Viridiplantae</taxon>
        <taxon>Streptophyta</taxon>
        <taxon>Embryophyta</taxon>
        <taxon>Tracheophyta</taxon>
        <taxon>Spermatophyta</taxon>
        <taxon>Magnoliopsida</taxon>
        <taxon>eudicotyledons</taxon>
        <taxon>Gunneridae</taxon>
        <taxon>Pentapetalae</taxon>
        <taxon>asterids</taxon>
        <taxon>Ericales</taxon>
        <taxon>Theaceae</taxon>
        <taxon>Camellia</taxon>
    </lineage>
</organism>
<protein>
    <submittedName>
        <fullName evidence="1">Uncharacterized protein</fullName>
    </submittedName>
</protein>
<evidence type="ECO:0000313" key="1">
    <source>
        <dbReference type="EMBL" id="KAI8014679.1"/>
    </source>
</evidence>
<comment type="caution">
    <text evidence="1">The sequence shown here is derived from an EMBL/GenBank/DDBJ whole genome shotgun (WGS) entry which is preliminary data.</text>
</comment>